<gene>
    <name evidence="7" type="primary">dabB</name>
    <name evidence="10" type="ORF">CEX98_00770</name>
</gene>
<dbReference type="GO" id="GO:0015990">
    <property type="term" value="P:electron transport coupled proton transport"/>
    <property type="evidence" value="ECO:0007669"/>
    <property type="project" value="TreeGrafter"/>
</dbReference>
<evidence type="ECO:0000256" key="7">
    <source>
        <dbReference type="HAMAP-Rule" id="MF_00862"/>
    </source>
</evidence>
<evidence type="ECO:0000256" key="5">
    <source>
        <dbReference type="ARBA" id="ARBA00022989"/>
    </source>
</evidence>
<dbReference type="AlphaFoldDB" id="A0A2A5JW54"/>
<dbReference type="GO" id="GO:0003954">
    <property type="term" value="F:NADH dehydrogenase activity"/>
    <property type="evidence" value="ECO:0007669"/>
    <property type="project" value="TreeGrafter"/>
</dbReference>
<feature type="transmembrane region" description="Helical" evidence="7">
    <location>
        <begin position="404"/>
        <end position="426"/>
    </location>
</feature>
<comment type="function">
    <text evidence="7">Part of an energy-coupled inorganic carbon pump.</text>
</comment>
<comment type="subunit">
    <text evidence="7">Forms a complex with DabA.</text>
</comment>
<dbReference type="GO" id="GO:0042773">
    <property type="term" value="P:ATP synthesis coupled electron transport"/>
    <property type="evidence" value="ECO:0007669"/>
    <property type="project" value="InterPro"/>
</dbReference>
<evidence type="ECO:0000256" key="6">
    <source>
        <dbReference type="ARBA" id="ARBA00023136"/>
    </source>
</evidence>
<feature type="transmembrane region" description="Helical" evidence="7">
    <location>
        <begin position="352"/>
        <end position="373"/>
    </location>
</feature>
<dbReference type="NCBIfam" id="NF006029">
    <property type="entry name" value="PRK08168.1"/>
    <property type="match status" value="1"/>
</dbReference>
<comment type="caution">
    <text evidence="10">The sequence shown here is derived from an EMBL/GenBank/DDBJ whole genome shotgun (WGS) entry which is preliminary data.</text>
</comment>
<dbReference type="PRINTS" id="PR01434">
    <property type="entry name" value="NADHDHGNASE5"/>
</dbReference>
<evidence type="ECO:0000256" key="4">
    <source>
        <dbReference type="ARBA" id="ARBA00022692"/>
    </source>
</evidence>
<keyword evidence="3 7" id="KW-1003">Cell membrane</keyword>
<evidence type="ECO:0000259" key="9">
    <source>
        <dbReference type="Pfam" id="PF00361"/>
    </source>
</evidence>
<keyword evidence="4 7" id="KW-0812">Transmembrane</keyword>
<dbReference type="GO" id="GO:0008137">
    <property type="term" value="F:NADH dehydrogenase (ubiquinone) activity"/>
    <property type="evidence" value="ECO:0007669"/>
    <property type="project" value="InterPro"/>
</dbReference>
<evidence type="ECO:0000256" key="8">
    <source>
        <dbReference type="RuleBase" id="RU000320"/>
    </source>
</evidence>
<dbReference type="InterPro" id="IPR001750">
    <property type="entry name" value="ND/Mrp_TM"/>
</dbReference>
<dbReference type="GO" id="GO:0005886">
    <property type="term" value="C:plasma membrane"/>
    <property type="evidence" value="ECO:0007669"/>
    <property type="project" value="UniProtKB-SubCell"/>
</dbReference>
<evidence type="ECO:0000313" key="10">
    <source>
        <dbReference type="EMBL" id="PCK33638.1"/>
    </source>
</evidence>
<keyword evidence="2 7" id="KW-0813">Transport</keyword>
<dbReference type="InterPro" id="IPR003945">
    <property type="entry name" value="NU5C-like"/>
</dbReference>
<organism evidence="10 11">
    <name type="scientific">Pseudoalteromonas piscicida</name>
    <dbReference type="NCBI Taxonomy" id="43662"/>
    <lineage>
        <taxon>Bacteria</taxon>
        <taxon>Pseudomonadati</taxon>
        <taxon>Pseudomonadota</taxon>
        <taxon>Gammaproteobacteria</taxon>
        <taxon>Alteromonadales</taxon>
        <taxon>Pseudoalteromonadaceae</taxon>
        <taxon>Pseudoalteromonas</taxon>
    </lineage>
</organism>
<feature type="transmembrane region" description="Helical" evidence="7">
    <location>
        <begin position="100"/>
        <end position="116"/>
    </location>
</feature>
<feature type="transmembrane region" description="Helical" evidence="7">
    <location>
        <begin position="36"/>
        <end position="55"/>
    </location>
</feature>
<feature type="transmembrane region" description="Helical" evidence="7">
    <location>
        <begin position="446"/>
        <end position="464"/>
    </location>
</feature>
<dbReference type="Pfam" id="PF00361">
    <property type="entry name" value="Proton_antipo_M"/>
    <property type="match status" value="1"/>
</dbReference>
<dbReference type="GO" id="GO:0012505">
    <property type="term" value="C:endomembrane system"/>
    <property type="evidence" value="ECO:0007669"/>
    <property type="project" value="UniProtKB-SubCell"/>
</dbReference>
<sequence length="522" mass="58101">MTNVLVVLLLLHFLTAASFMGKSTRTNTSLLRATNVFALGVAACVIAAWGLWATAKLTASTWFEMNFLRLSVVSLISFMSFILLRYSIHYLAGEKHRNRYFRYLLITLLSVTVVVLSNHLALFWLAWVGISLSLHRLLLFYPNRPRAALAAHKKFILARLAESALLGAFICLYLSTGMLQLSDISAYYSAHTGALSTLEQVAACLLALVALIKCAQLPVHGWLMQVVESPTPVSALLHAGIINLGGFLVMTFGPLILRVDAAKWLLLIVAGITTLLAALIMTTRISLKVRLAWSTCAQMGLMLVECALGLYELALLHLLAHSAYKAHAFLNASQWLYEDLTRRMSNQTEPPLWQWLVALCGALALTYAAAVVIAYQGPVSIWALMVGALTVWLALRFEAQVASSYFRIIAIAVLLLAAYSLQKWVFHSVIVLPSELRAQALSPADLWLLGIVVTLVVVNYLLYYRAQLPSIQKLSRVLYAGLYLDEWMTRLTIFIWPVHLPRTKKQKHLAMHRYAAGHEEQK</sequence>
<feature type="transmembrane region" description="Helical" evidence="7">
    <location>
        <begin position="235"/>
        <end position="257"/>
    </location>
</feature>
<feature type="domain" description="NADH:quinone oxidoreductase/Mrp antiporter transmembrane" evidence="9">
    <location>
        <begin position="117"/>
        <end position="339"/>
    </location>
</feature>
<keyword evidence="6 7" id="KW-0472">Membrane</keyword>
<feature type="transmembrane region" description="Helical" evidence="7">
    <location>
        <begin position="67"/>
        <end position="88"/>
    </location>
</feature>
<evidence type="ECO:0000313" key="11">
    <source>
        <dbReference type="Proteomes" id="UP000228621"/>
    </source>
</evidence>
<proteinExistence type="inferred from homology"/>
<feature type="transmembrane region" description="Helical" evidence="7">
    <location>
        <begin position="123"/>
        <end position="141"/>
    </location>
</feature>
<dbReference type="InterPro" id="IPR046396">
    <property type="entry name" value="Transporter_DabB"/>
</dbReference>
<keyword evidence="5 7" id="KW-1133">Transmembrane helix</keyword>
<dbReference type="PANTHER" id="PTHR42829:SF1">
    <property type="entry name" value="INORGANIC CARBON TRANSPORTER SUBUNIT DABB-RELATED"/>
    <property type="match status" value="1"/>
</dbReference>
<feature type="transmembrane region" description="Helical" evidence="7">
    <location>
        <begin position="161"/>
        <end position="181"/>
    </location>
</feature>
<feature type="transmembrane region" description="Helical" evidence="7">
    <location>
        <begin position="379"/>
        <end position="397"/>
    </location>
</feature>
<evidence type="ECO:0000256" key="1">
    <source>
        <dbReference type="ARBA" id="ARBA00004127"/>
    </source>
</evidence>
<feature type="transmembrane region" description="Helical" evidence="7">
    <location>
        <begin position="264"/>
        <end position="287"/>
    </location>
</feature>
<comment type="subcellular location">
    <subcellularLocation>
        <location evidence="7">Cell membrane</location>
        <topology evidence="7">Multi-pass membrane protein</topology>
    </subcellularLocation>
    <subcellularLocation>
        <location evidence="1">Endomembrane system</location>
        <topology evidence="1">Multi-pass membrane protein</topology>
    </subcellularLocation>
    <subcellularLocation>
        <location evidence="8">Membrane</location>
        <topology evidence="8">Multi-pass membrane protein</topology>
    </subcellularLocation>
</comment>
<keyword evidence="11" id="KW-1185">Reference proteome</keyword>
<dbReference type="PANTHER" id="PTHR42829">
    <property type="entry name" value="NADH-UBIQUINONE OXIDOREDUCTASE CHAIN 5"/>
    <property type="match status" value="1"/>
</dbReference>
<accession>A0A2A5JW54</accession>
<dbReference type="Proteomes" id="UP000228621">
    <property type="component" value="Unassembled WGS sequence"/>
</dbReference>
<name>A0A2A5JW54_PSEO7</name>
<evidence type="ECO:0000256" key="3">
    <source>
        <dbReference type="ARBA" id="ARBA00022475"/>
    </source>
</evidence>
<feature type="transmembrane region" description="Helical" evidence="7">
    <location>
        <begin position="299"/>
        <end position="320"/>
    </location>
</feature>
<protein>
    <recommendedName>
        <fullName evidence="7">Probable inorganic carbon transporter subunit DabB</fullName>
    </recommendedName>
</protein>
<comment type="similarity">
    <text evidence="7">Belongs to the inorganic carbon transporter (TC 9.A.2) DabB family.</text>
</comment>
<reference evidence="11" key="1">
    <citation type="journal article" date="2019" name="Genome Announc.">
        <title>Draft Genome Sequence of Pseudoalteromonas piscicida Strain 36Y ROTHPW, an Hypersaline Seawater Isolate from the South Coast of Sonora, Mexico.</title>
        <authorList>
            <person name="Sanchez-Diaz R."/>
            <person name="Molina-Garza Z.J."/>
            <person name="Cruz-Suarez L.E."/>
            <person name="Selvin J."/>
            <person name="Kiran G.S."/>
            <person name="Ibarra-Gamez J.C."/>
            <person name="Gomez-Gil B."/>
            <person name="Galaviz-Silva L."/>
        </authorList>
    </citation>
    <scope>NUCLEOTIDE SEQUENCE [LARGE SCALE GENOMIC DNA]</scope>
    <source>
        <strain evidence="11">36Y_RITHPW</strain>
    </source>
</reference>
<dbReference type="HAMAP" id="MF_00862">
    <property type="entry name" value="DabB"/>
    <property type="match status" value="1"/>
</dbReference>
<evidence type="ECO:0000256" key="2">
    <source>
        <dbReference type="ARBA" id="ARBA00022448"/>
    </source>
</evidence>
<dbReference type="EMBL" id="NKHF01000004">
    <property type="protein sequence ID" value="PCK33638.1"/>
    <property type="molecule type" value="Genomic_DNA"/>
</dbReference>
<dbReference type="OrthoDB" id="9768329at2"/>